<evidence type="ECO:0000313" key="2">
    <source>
        <dbReference type="EMBL" id="APZ93523.1"/>
    </source>
</evidence>
<gene>
    <name evidence="2" type="ORF">Fuma_03141</name>
</gene>
<accession>A0A1P8WHL2</accession>
<reference evidence="2 3" key="1">
    <citation type="journal article" date="2016" name="Front. Microbiol.">
        <title>Fuerstia marisgermanicae gen. nov., sp. nov., an Unusual Member of the Phylum Planctomycetes from the German Wadden Sea.</title>
        <authorList>
            <person name="Kohn T."/>
            <person name="Heuer A."/>
            <person name="Jogler M."/>
            <person name="Vollmers J."/>
            <person name="Boedeker C."/>
            <person name="Bunk B."/>
            <person name="Rast P."/>
            <person name="Borchert D."/>
            <person name="Glockner I."/>
            <person name="Freese H.M."/>
            <person name="Klenk H.P."/>
            <person name="Overmann J."/>
            <person name="Kaster A.K."/>
            <person name="Rohde M."/>
            <person name="Wiegand S."/>
            <person name="Jogler C."/>
        </authorList>
    </citation>
    <scope>NUCLEOTIDE SEQUENCE [LARGE SCALE GENOMIC DNA]</scope>
    <source>
        <strain evidence="2 3">NH11</strain>
    </source>
</reference>
<proteinExistence type="predicted"/>
<name>A0A1P8WHL2_9PLAN</name>
<dbReference type="PROSITE" id="PS51257">
    <property type="entry name" value="PROKAR_LIPOPROTEIN"/>
    <property type="match status" value="1"/>
</dbReference>
<sequence>MSRFSWLAVAFAFLTVVGCGGPGSIDAPDEAEVKDKTPIEEDMEAAGMGEMTTEEYLSGGKKQ</sequence>
<feature type="region of interest" description="Disordered" evidence="1">
    <location>
        <begin position="44"/>
        <end position="63"/>
    </location>
</feature>
<dbReference type="STRING" id="1891926.Fuma_03141"/>
<keyword evidence="3" id="KW-1185">Reference proteome</keyword>
<dbReference type="RefSeq" id="WP_077024976.1">
    <property type="nucleotide sequence ID" value="NZ_CP017641.1"/>
</dbReference>
<organism evidence="2 3">
    <name type="scientific">Fuerstiella marisgermanici</name>
    <dbReference type="NCBI Taxonomy" id="1891926"/>
    <lineage>
        <taxon>Bacteria</taxon>
        <taxon>Pseudomonadati</taxon>
        <taxon>Planctomycetota</taxon>
        <taxon>Planctomycetia</taxon>
        <taxon>Planctomycetales</taxon>
        <taxon>Planctomycetaceae</taxon>
        <taxon>Fuerstiella</taxon>
    </lineage>
</organism>
<evidence type="ECO:0000256" key="1">
    <source>
        <dbReference type="SAM" id="MobiDB-lite"/>
    </source>
</evidence>
<dbReference type="Proteomes" id="UP000187735">
    <property type="component" value="Chromosome"/>
</dbReference>
<dbReference type="AlphaFoldDB" id="A0A1P8WHL2"/>
<evidence type="ECO:0000313" key="3">
    <source>
        <dbReference type="Proteomes" id="UP000187735"/>
    </source>
</evidence>
<protein>
    <submittedName>
        <fullName evidence="2">Uncharacterized protein</fullName>
    </submittedName>
</protein>
<dbReference type="EMBL" id="CP017641">
    <property type="protein sequence ID" value="APZ93523.1"/>
    <property type="molecule type" value="Genomic_DNA"/>
</dbReference>
<dbReference type="KEGG" id="fmr:Fuma_03141"/>